<dbReference type="AlphaFoldDB" id="A0A2P6RFQ6"/>
<accession>A0A2P6RFQ6</accession>
<dbReference type="Proteomes" id="UP000238479">
    <property type="component" value="Chromosome 3"/>
</dbReference>
<name>A0A2P6RFQ6_ROSCH</name>
<gene>
    <name evidence="1" type="ORF">RchiOBHm_Chr3g0488301</name>
</gene>
<organism evidence="1 2">
    <name type="scientific">Rosa chinensis</name>
    <name type="common">China rose</name>
    <dbReference type="NCBI Taxonomy" id="74649"/>
    <lineage>
        <taxon>Eukaryota</taxon>
        <taxon>Viridiplantae</taxon>
        <taxon>Streptophyta</taxon>
        <taxon>Embryophyta</taxon>
        <taxon>Tracheophyta</taxon>
        <taxon>Spermatophyta</taxon>
        <taxon>Magnoliopsida</taxon>
        <taxon>eudicotyledons</taxon>
        <taxon>Gunneridae</taxon>
        <taxon>Pentapetalae</taxon>
        <taxon>rosids</taxon>
        <taxon>fabids</taxon>
        <taxon>Rosales</taxon>
        <taxon>Rosaceae</taxon>
        <taxon>Rosoideae</taxon>
        <taxon>Rosoideae incertae sedis</taxon>
        <taxon>Rosa</taxon>
    </lineage>
</organism>
<evidence type="ECO:0000313" key="1">
    <source>
        <dbReference type="EMBL" id="PRQ45266.1"/>
    </source>
</evidence>
<dbReference type="Gramene" id="PRQ45266">
    <property type="protein sequence ID" value="PRQ45266"/>
    <property type="gene ID" value="RchiOBHm_Chr3g0488301"/>
</dbReference>
<protein>
    <submittedName>
        <fullName evidence="1">Uncharacterized protein</fullName>
    </submittedName>
</protein>
<reference evidence="1 2" key="1">
    <citation type="journal article" date="2018" name="Nat. Genet.">
        <title>The Rosa genome provides new insights in the design of modern roses.</title>
        <authorList>
            <person name="Bendahmane M."/>
        </authorList>
    </citation>
    <scope>NUCLEOTIDE SEQUENCE [LARGE SCALE GENOMIC DNA]</scope>
    <source>
        <strain evidence="2">cv. Old Blush</strain>
    </source>
</reference>
<proteinExistence type="predicted"/>
<sequence>MSEFNRPTTCNEMRMEFIGTHLRIPSEMKTYLDFMLELHLVEVKRRRVFMLFIPI</sequence>
<dbReference type="EMBL" id="PDCK01000041">
    <property type="protein sequence ID" value="PRQ45266.1"/>
    <property type="molecule type" value="Genomic_DNA"/>
</dbReference>
<evidence type="ECO:0000313" key="2">
    <source>
        <dbReference type="Proteomes" id="UP000238479"/>
    </source>
</evidence>
<comment type="caution">
    <text evidence="1">The sequence shown here is derived from an EMBL/GenBank/DDBJ whole genome shotgun (WGS) entry which is preliminary data.</text>
</comment>
<keyword evidence="2" id="KW-1185">Reference proteome</keyword>